<name>A0A2T5LNI9_9EURO</name>
<dbReference type="GeneID" id="63809851"/>
<dbReference type="RefSeq" id="XP_040749242.1">
    <property type="nucleotide sequence ID" value="XM_040892969.1"/>
</dbReference>
<accession>A0A2T5LNI9</accession>
<protein>
    <submittedName>
        <fullName evidence="3">Uncharacterized protein</fullName>
    </submittedName>
</protein>
<evidence type="ECO:0000313" key="3">
    <source>
        <dbReference type="EMBL" id="PTU17850.1"/>
    </source>
</evidence>
<gene>
    <name evidence="3" type="ORF">P175DRAFT_0380627</name>
</gene>
<dbReference type="AlphaFoldDB" id="A0A2T5LNI9"/>
<evidence type="ECO:0000256" key="1">
    <source>
        <dbReference type="SAM" id="MobiDB-lite"/>
    </source>
</evidence>
<dbReference type="VEuPathDB" id="FungiDB:P175DRAFT_0380627"/>
<feature type="transmembrane region" description="Helical" evidence="2">
    <location>
        <begin position="6"/>
        <end position="24"/>
    </location>
</feature>
<organism evidence="3 4">
    <name type="scientific">Aspergillus ochraceoroseus IBT 24754</name>
    <dbReference type="NCBI Taxonomy" id="1392256"/>
    <lineage>
        <taxon>Eukaryota</taxon>
        <taxon>Fungi</taxon>
        <taxon>Dikarya</taxon>
        <taxon>Ascomycota</taxon>
        <taxon>Pezizomycotina</taxon>
        <taxon>Eurotiomycetes</taxon>
        <taxon>Eurotiomycetidae</taxon>
        <taxon>Eurotiales</taxon>
        <taxon>Aspergillaceae</taxon>
        <taxon>Aspergillus</taxon>
        <taxon>Aspergillus subgen. Nidulantes</taxon>
    </lineage>
</organism>
<proteinExistence type="predicted"/>
<feature type="region of interest" description="Disordered" evidence="1">
    <location>
        <begin position="39"/>
        <end position="89"/>
    </location>
</feature>
<evidence type="ECO:0000313" key="4">
    <source>
        <dbReference type="Proteomes" id="UP000244073"/>
    </source>
</evidence>
<sequence length="119" mass="13845">MTSPSAVGLAVGIQYIYIYIYSAFSNLIPTIPFRPTLYPRSRQQIRPHDQKPKKNHSPELHFSSFLSSREDSDYETNDEQEEEEEEEELHNILGFSLGLEREVNLQVRIKGDMYVLLIV</sequence>
<feature type="compositionally biased region" description="Acidic residues" evidence="1">
    <location>
        <begin position="72"/>
        <end position="88"/>
    </location>
</feature>
<reference evidence="3 4" key="1">
    <citation type="journal article" date="2018" name="Proc. Natl. Acad. Sci. U.S.A.">
        <title>Linking secondary metabolites to gene clusters through genome sequencing of six diverse Aspergillus species.</title>
        <authorList>
            <person name="Kaerboelling I."/>
            <person name="Vesth T.C."/>
            <person name="Frisvad J.C."/>
            <person name="Nybo J.L."/>
            <person name="Theobald S."/>
            <person name="Kuo A."/>
            <person name="Bowyer P."/>
            <person name="Matsuda Y."/>
            <person name="Mondo S."/>
            <person name="Lyhne E.K."/>
            <person name="Kogle M.E."/>
            <person name="Clum A."/>
            <person name="Lipzen A."/>
            <person name="Salamov A."/>
            <person name="Ngan C.Y."/>
            <person name="Daum C."/>
            <person name="Chiniquy J."/>
            <person name="Barry K."/>
            <person name="LaButti K."/>
            <person name="Haridas S."/>
            <person name="Simmons B.A."/>
            <person name="Magnuson J.K."/>
            <person name="Mortensen U.H."/>
            <person name="Larsen T.O."/>
            <person name="Grigoriev I.V."/>
            <person name="Baker S.E."/>
            <person name="Andersen M.R."/>
        </authorList>
    </citation>
    <scope>NUCLEOTIDE SEQUENCE [LARGE SCALE GENOMIC DNA]</scope>
    <source>
        <strain evidence="3 4">IBT 24754</strain>
    </source>
</reference>
<feature type="compositionally biased region" description="Basic and acidic residues" evidence="1">
    <location>
        <begin position="46"/>
        <end position="59"/>
    </location>
</feature>
<dbReference type="Proteomes" id="UP000244073">
    <property type="component" value="Unassembled WGS sequence"/>
</dbReference>
<keyword evidence="2" id="KW-1133">Transmembrane helix</keyword>
<keyword evidence="2" id="KW-0472">Membrane</keyword>
<evidence type="ECO:0000256" key="2">
    <source>
        <dbReference type="SAM" id="Phobius"/>
    </source>
</evidence>
<dbReference type="EMBL" id="MSFN02000009">
    <property type="protein sequence ID" value="PTU17850.1"/>
    <property type="molecule type" value="Genomic_DNA"/>
</dbReference>
<comment type="caution">
    <text evidence="3">The sequence shown here is derived from an EMBL/GenBank/DDBJ whole genome shotgun (WGS) entry which is preliminary data.</text>
</comment>
<keyword evidence="2" id="KW-0812">Transmembrane</keyword>